<dbReference type="InterPro" id="IPR038336">
    <property type="entry name" value="NET_sf"/>
</dbReference>
<keyword evidence="1 2" id="KW-0103">Bromodomain</keyword>
<dbReference type="Gene3D" id="1.20.1270.220">
    <property type="match status" value="1"/>
</dbReference>
<dbReference type="HOGENOM" id="CLU_001499_4_1_1"/>
<feature type="compositionally biased region" description="Polar residues" evidence="3">
    <location>
        <begin position="1"/>
        <end position="17"/>
    </location>
</feature>
<dbReference type="PROSITE" id="PS50014">
    <property type="entry name" value="BROMODOMAIN_2"/>
    <property type="match status" value="2"/>
</dbReference>
<dbReference type="EMBL" id="KN837111">
    <property type="protein sequence ID" value="KIJ45503.1"/>
    <property type="molecule type" value="Genomic_DNA"/>
</dbReference>
<accession>A0A0C9URK2</accession>
<dbReference type="Gene3D" id="1.20.920.10">
    <property type="entry name" value="Bromodomain-like"/>
    <property type="match status" value="2"/>
</dbReference>
<dbReference type="GO" id="GO:0000785">
    <property type="term" value="C:chromatin"/>
    <property type="evidence" value="ECO:0007669"/>
    <property type="project" value="TreeGrafter"/>
</dbReference>
<sequence length="731" mass="80967">MNASPSTTPVHSPSASHHNVDPIPPSSATPRATPPLDTPADPADPADPDPDVDMSDATLHKPLLLSDADEPHVVDTTMQTPENNNNDASPSETSVATRPAPDDDDADIHPPAKRARRLSDPDQASLVHSAPNGNATNGVLHPQTPPAPAPVHTPQSSRPPSRPPSRQQSSRGPITLNAQQYKFCLSTIRQLKKSKDALPFLTPVDPIALGIPHYFTTIKHPMDLSTVEKKIQSSNPSKSDPNHANPRYRTADEFIQDVKLIFANCTLFNGADHLISQMGRRLEAQFDKSMKHLPPAGEPPKPVVKKEAPPPPPPVVVAPPPPPPPAPVPKKVVRRSSTSVPTIRRNETEASGRPKREIHPPPPKDLPYTDVPRKVRRDKKKDDGTLEQLKFCGKILADFTKKKQYWPVASPFVEPVDWRALNLPSYPKIIKRPMDLGTMRQKLERGEYPNASRFWDDFKLMIKNCFTFNPSDSAVYKAAEQLQQHFDEKWANLPPLREVSEDDDDSEDESETERQRAITAMENQLASLKNGIDAMKKPKKEKPKKEKYPGVPSSSKNGKPIQKSTKKKLGKMLPDEEVLSFEQKKDLSETIQTLEGPKLERVIQIIHEGVPEIRDNSSNRASNVRALQSTEEIELDIDSLPASVLTKLYNYVLRPLRPSKRRTNNPGGGTGGLKRKSMDEDVEAEKIRRLEAQLHRFDNGGAMPTTAFTREDESQSSDSSDEGGSSESDSD</sequence>
<evidence type="ECO:0000259" key="5">
    <source>
        <dbReference type="PROSITE" id="PS51525"/>
    </source>
</evidence>
<feature type="domain" description="NET" evidence="5">
    <location>
        <begin position="569"/>
        <end position="663"/>
    </location>
</feature>
<dbReference type="Pfam" id="PF17035">
    <property type="entry name" value="BET"/>
    <property type="match status" value="1"/>
</dbReference>
<feature type="region of interest" description="Disordered" evidence="3">
    <location>
        <begin position="490"/>
        <end position="515"/>
    </location>
</feature>
<dbReference type="GO" id="GO:0005634">
    <property type="term" value="C:nucleus"/>
    <property type="evidence" value="ECO:0007669"/>
    <property type="project" value="TreeGrafter"/>
</dbReference>
<dbReference type="InterPro" id="IPR050935">
    <property type="entry name" value="Bromo_chromatin_reader"/>
</dbReference>
<name>A0A0C9URK2_SPHS4</name>
<feature type="region of interest" description="Disordered" evidence="3">
    <location>
        <begin position="227"/>
        <end position="247"/>
    </location>
</feature>
<feature type="compositionally biased region" description="Basic and acidic residues" evidence="3">
    <location>
        <begin position="676"/>
        <end position="698"/>
    </location>
</feature>
<dbReference type="Pfam" id="PF00439">
    <property type="entry name" value="Bromodomain"/>
    <property type="match status" value="2"/>
</dbReference>
<feature type="compositionally biased region" description="Acidic residues" evidence="3">
    <location>
        <begin position="500"/>
        <end position="511"/>
    </location>
</feature>
<dbReference type="InterPro" id="IPR027353">
    <property type="entry name" value="NET_dom"/>
</dbReference>
<evidence type="ECO:0000313" key="7">
    <source>
        <dbReference type="Proteomes" id="UP000054279"/>
    </source>
</evidence>
<keyword evidence="7" id="KW-1185">Reference proteome</keyword>
<dbReference type="PANTHER" id="PTHR22880">
    <property type="entry name" value="FALZ-RELATED BROMODOMAIN-CONTAINING PROTEINS"/>
    <property type="match status" value="1"/>
</dbReference>
<feature type="compositionally biased region" description="Pro residues" evidence="3">
    <location>
        <begin position="309"/>
        <end position="328"/>
    </location>
</feature>
<evidence type="ECO:0000256" key="1">
    <source>
        <dbReference type="ARBA" id="ARBA00023117"/>
    </source>
</evidence>
<dbReference type="OrthoDB" id="784962at2759"/>
<dbReference type="AlphaFoldDB" id="A0A0C9URK2"/>
<dbReference type="InterPro" id="IPR036427">
    <property type="entry name" value="Bromodomain-like_sf"/>
</dbReference>
<feature type="compositionally biased region" description="Acidic residues" evidence="3">
    <location>
        <begin position="44"/>
        <end position="54"/>
    </location>
</feature>
<feature type="region of interest" description="Disordered" evidence="3">
    <location>
        <begin position="658"/>
        <end position="731"/>
    </location>
</feature>
<dbReference type="SUPFAM" id="SSF47370">
    <property type="entry name" value="Bromodomain"/>
    <property type="match status" value="2"/>
</dbReference>
<feature type="compositionally biased region" description="Polar residues" evidence="3">
    <location>
        <begin position="76"/>
        <end position="96"/>
    </location>
</feature>
<feature type="domain" description="Bromo" evidence="4">
    <location>
        <begin position="192"/>
        <end position="276"/>
    </location>
</feature>
<protein>
    <submittedName>
        <fullName evidence="6">Unplaced genomic scaffold SPHSTscaffold_36, whole genome shotgun sequence</fullName>
    </submittedName>
</protein>
<feature type="region of interest" description="Disordered" evidence="3">
    <location>
        <begin position="528"/>
        <end position="571"/>
    </location>
</feature>
<dbReference type="PROSITE" id="PS51525">
    <property type="entry name" value="NET"/>
    <property type="match status" value="1"/>
</dbReference>
<gene>
    <name evidence="6" type="ORF">M422DRAFT_46574</name>
</gene>
<evidence type="ECO:0000259" key="4">
    <source>
        <dbReference type="PROSITE" id="PS50014"/>
    </source>
</evidence>
<dbReference type="GO" id="GO:0006338">
    <property type="term" value="P:chromatin remodeling"/>
    <property type="evidence" value="ECO:0007669"/>
    <property type="project" value="TreeGrafter"/>
</dbReference>
<feature type="domain" description="Bromo" evidence="4">
    <location>
        <begin position="404"/>
        <end position="476"/>
    </location>
</feature>
<feature type="compositionally biased region" description="Low complexity" evidence="3">
    <location>
        <begin position="716"/>
        <end position="731"/>
    </location>
</feature>
<feature type="region of interest" description="Disordered" evidence="3">
    <location>
        <begin position="290"/>
        <end position="370"/>
    </location>
</feature>
<dbReference type="Proteomes" id="UP000054279">
    <property type="component" value="Unassembled WGS sequence"/>
</dbReference>
<reference evidence="6 7" key="1">
    <citation type="submission" date="2014-06" db="EMBL/GenBank/DDBJ databases">
        <title>Evolutionary Origins and Diversification of the Mycorrhizal Mutualists.</title>
        <authorList>
            <consortium name="DOE Joint Genome Institute"/>
            <consortium name="Mycorrhizal Genomics Consortium"/>
            <person name="Kohler A."/>
            <person name="Kuo A."/>
            <person name="Nagy L.G."/>
            <person name="Floudas D."/>
            <person name="Copeland A."/>
            <person name="Barry K.W."/>
            <person name="Cichocki N."/>
            <person name="Veneault-Fourrey C."/>
            <person name="LaButti K."/>
            <person name="Lindquist E.A."/>
            <person name="Lipzen A."/>
            <person name="Lundell T."/>
            <person name="Morin E."/>
            <person name="Murat C."/>
            <person name="Riley R."/>
            <person name="Ohm R."/>
            <person name="Sun H."/>
            <person name="Tunlid A."/>
            <person name="Henrissat B."/>
            <person name="Grigoriev I.V."/>
            <person name="Hibbett D.S."/>
            <person name="Martin F."/>
        </authorList>
    </citation>
    <scope>NUCLEOTIDE SEQUENCE [LARGE SCALE GENOMIC DNA]</scope>
    <source>
        <strain evidence="6 7">SS14</strain>
    </source>
</reference>
<evidence type="ECO:0000313" key="6">
    <source>
        <dbReference type="EMBL" id="KIJ45503.1"/>
    </source>
</evidence>
<organism evidence="6 7">
    <name type="scientific">Sphaerobolus stellatus (strain SS14)</name>
    <dbReference type="NCBI Taxonomy" id="990650"/>
    <lineage>
        <taxon>Eukaryota</taxon>
        <taxon>Fungi</taxon>
        <taxon>Dikarya</taxon>
        <taxon>Basidiomycota</taxon>
        <taxon>Agaricomycotina</taxon>
        <taxon>Agaricomycetes</taxon>
        <taxon>Phallomycetidae</taxon>
        <taxon>Geastrales</taxon>
        <taxon>Sphaerobolaceae</taxon>
        <taxon>Sphaerobolus</taxon>
    </lineage>
</organism>
<dbReference type="PANTHER" id="PTHR22880:SF225">
    <property type="entry name" value="BROMODOMAIN-CONTAINING PROTEIN BET-1-RELATED"/>
    <property type="match status" value="1"/>
</dbReference>
<feature type="compositionally biased region" description="Basic and acidic residues" evidence="3">
    <location>
        <begin position="344"/>
        <end position="359"/>
    </location>
</feature>
<dbReference type="PRINTS" id="PR00503">
    <property type="entry name" value="BROMODOMAIN"/>
</dbReference>
<dbReference type="GO" id="GO:0006355">
    <property type="term" value="P:regulation of DNA-templated transcription"/>
    <property type="evidence" value="ECO:0007669"/>
    <property type="project" value="TreeGrafter"/>
</dbReference>
<proteinExistence type="predicted"/>
<dbReference type="SMART" id="SM00297">
    <property type="entry name" value="BROMO"/>
    <property type="match status" value="2"/>
</dbReference>
<feature type="compositionally biased region" description="Pro residues" evidence="3">
    <location>
        <begin position="22"/>
        <end position="37"/>
    </location>
</feature>
<feature type="compositionally biased region" description="Low complexity" evidence="3">
    <location>
        <begin position="154"/>
        <end position="171"/>
    </location>
</feature>
<evidence type="ECO:0000256" key="2">
    <source>
        <dbReference type="PROSITE-ProRule" id="PRU00035"/>
    </source>
</evidence>
<evidence type="ECO:0000256" key="3">
    <source>
        <dbReference type="SAM" id="MobiDB-lite"/>
    </source>
</evidence>
<feature type="region of interest" description="Disordered" evidence="3">
    <location>
        <begin position="1"/>
        <end position="176"/>
    </location>
</feature>
<dbReference type="InterPro" id="IPR001487">
    <property type="entry name" value="Bromodomain"/>
</dbReference>